<name>A0ABR4E6K9_9PEZI</name>
<dbReference type="PROSITE" id="PS50865">
    <property type="entry name" value="ZF_MYND_2"/>
    <property type="match status" value="1"/>
</dbReference>
<protein>
    <recommendedName>
        <fullName evidence="5">MYND-type domain-containing protein</fullName>
    </recommendedName>
</protein>
<evidence type="ECO:0000256" key="2">
    <source>
        <dbReference type="ARBA" id="ARBA00022771"/>
    </source>
</evidence>
<evidence type="ECO:0000259" key="5">
    <source>
        <dbReference type="PROSITE" id="PS50865"/>
    </source>
</evidence>
<dbReference type="SUPFAM" id="SSF144232">
    <property type="entry name" value="HIT/MYND zinc finger-like"/>
    <property type="match status" value="1"/>
</dbReference>
<evidence type="ECO:0000256" key="4">
    <source>
        <dbReference type="PROSITE-ProRule" id="PRU00134"/>
    </source>
</evidence>
<gene>
    <name evidence="6" type="ORF">FJTKL_15024</name>
</gene>
<reference evidence="6 7" key="1">
    <citation type="submission" date="2024-03" db="EMBL/GenBank/DDBJ databases">
        <title>A high-quality draft genome sequence of Diaporthe vaccinii, a causative agent of upright dieback and viscid rot disease in cranberry plants.</title>
        <authorList>
            <person name="Sarrasin M."/>
            <person name="Lang B.F."/>
            <person name="Burger G."/>
        </authorList>
    </citation>
    <scope>NUCLEOTIDE SEQUENCE [LARGE SCALE GENOMIC DNA]</scope>
    <source>
        <strain evidence="6 7">IS7</strain>
    </source>
</reference>
<organism evidence="6 7">
    <name type="scientific">Diaporthe vaccinii</name>
    <dbReference type="NCBI Taxonomy" id="105482"/>
    <lineage>
        <taxon>Eukaryota</taxon>
        <taxon>Fungi</taxon>
        <taxon>Dikarya</taxon>
        <taxon>Ascomycota</taxon>
        <taxon>Pezizomycotina</taxon>
        <taxon>Sordariomycetes</taxon>
        <taxon>Sordariomycetidae</taxon>
        <taxon>Diaporthales</taxon>
        <taxon>Diaporthaceae</taxon>
        <taxon>Diaporthe</taxon>
        <taxon>Diaporthe eres species complex</taxon>
    </lineage>
</organism>
<keyword evidence="2 4" id="KW-0863">Zinc-finger</keyword>
<keyword evidence="7" id="KW-1185">Reference proteome</keyword>
<evidence type="ECO:0000256" key="3">
    <source>
        <dbReference type="ARBA" id="ARBA00022833"/>
    </source>
</evidence>
<keyword evidence="3" id="KW-0862">Zinc</keyword>
<feature type="domain" description="MYND-type" evidence="5">
    <location>
        <begin position="187"/>
        <end position="230"/>
    </location>
</feature>
<dbReference type="PROSITE" id="PS01360">
    <property type="entry name" value="ZF_MYND_1"/>
    <property type="match status" value="1"/>
</dbReference>
<evidence type="ECO:0000313" key="7">
    <source>
        <dbReference type="Proteomes" id="UP001600888"/>
    </source>
</evidence>
<dbReference type="EMBL" id="JBAWTH010000091">
    <property type="protein sequence ID" value="KAL2278076.1"/>
    <property type="molecule type" value="Genomic_DNA"/>
</dbReference>
<proteinExistence type="predicted"/>
<keyword evidence="1" id="KW-0479">Metal-binding</keyword>
<accession>A0ABR4E6K9</accession>
<dbReference type="Pfam" id="PF01753">
    <property type="entry name" value="zf-MYND"/>
    <property type="match status" value="1"/>
</dbReference>
<dbReference type="Gene3D" id="6.10.140.2220">
    <property type="match status" value="1"/>
</dbReference>
<sequence>MGRWGMRLFEGDRDLDLALDINHALGDSDDMHLRLSSMIHQTDMCCPPDIKVYYETDEYKKKLEGIVSDRCNTLNSGIGDELFKIFRKREHEPEGKYRVILVDVIMMRAGAVIKDDDFNHLRELVREIPCRDGLNPVLRSNPGVVQLLAADLNGGDKGFRHPGKVQFLAALENYKPGVPRSFQEPSCYSCGKIAADNGEATLSQCSKCKRAWYCNMACQRAHWKNHKSACIPPKGRISLNTSHPTHHTYTPTHPLRNTSHHRDTMSTDPNGNTNCSNLTDCYNCQNSSNCVGCNRLNNCSNMKNSDDCTDSSNCTDCTDLVNCSNCTDCSGLTDSSNQHGVHKNEAEL</sequence>
<dbReference type="Proteomes" id="UP001600888">
    <property type="component" value="Unassembled WGS sequence"/>
</dbReference>
<evidence type="ECO:0000313" key="6">
    <source>
        <dbReference type="EMBL" id="KAL2278076.1"/>
    </source>
</evidence>
<comment type="caution">
    <text evidence="6">The sequence shown here is derived from an EMBL/GenBank/DDBJ whole genome shotgun (WGS) entry which is preliminary data.</text>
</comment>
<evidence type="ECO:0000256" key="1">
    <source>
        <dbReference type="ARBA" id="ARBA00022723"/>
    </source>
</evidence>
<dbReference type="InterPro" id="IPR002893">
    <property type="entry name" value="Znf_MYND"/>
</dbReference>